<feature type="binding site" evidence="12">
    <location>
        <position position="224"/>
    </location>
    <ligand>
        <name>K(+)</name>
        <dbReference type="ChEBI" id="CHEBI:29103"/>
    </ligand>
</feature>
<dbReference type="PANTHER" id="PTHR32024:SF2">
    <property type="entry name" value="TRK SYSTEM POTASSIUM UPTAKE PROTEIN TRKG-RELATED"/>
    <property type="match status" value="1"/>
</dbReference>
<feature type="transmembrane region" description="Helical" evidence="13">
    <location>
        <begin position="460"/>
        <end position="485"/>
    </location>
</feature>
<feature type="transmembrane region" description="Helical" evidence="13">
    <location>
        <begin position="12"/>
        <end position="34"/>
    </location>
</feature>
<dbReference type="PANTHER" id="PTHR32024">
    <property type="entry name" value="TRK SYSTEM POTASSIUM UPTAKE PROTEIN TRKG-RELATED"/>
    <property type="match status" value="1"/>
</dbReference>
<keyword evidence="11 13" id="KW-0472">Membrane</keyword>
<evidence type="ECO:0000256" key="4">
    <source>
        <dbReference type="ARBA" id="ARBA00022475"/>
    </source>
</evidence>
<evidence type="ECO:0000256" key="1">
    <source>
        <dbReference type="ARBA" id="ARBA00004429"/>
    </source>
</evidence>
<dbReference type="GO" id="GO:0005886">
    <property type="term" value="C:plasma membrane"/>
    <property type="evidence" value="ECO:0007669"/>
    <property type="project" value="UniProtKB-SubCell"/>
</dbReference>
<dbReference type="InterPro" id="IPR004772">
    <property type="entry name" value="TrkH"/>
</dbReference>
<feature type="binding site" evidence="12">
    <location>
        <position position="323"/>
    </location>
    <ligand>
        <name>K(+)</name>
        <dbReference type="ChEBI" id="CHEBI:29103"/>
    </ligand>
</feature>
<feature type="binding site" evidence="12">
    <location>
        <position position="439"/>
    </location>
    <ligand>
        <name>K(+)</name>
        <dbReference type="ChEBI" id="CHEBI:29103"/>
    </ligand>
</feature>
<feature type="binding site" evidence="12">
    <location>
        <position position="115"/>
    </location>
    <ligand>
        <name>K(+)</name>
        <dbReference type="ChEBI" id="CHEBI:29103"/>
    </ligand>
</feature>
<dbReference type="Pfam" id="PF02386">
    <property type="entry name" value="TrkH"/>
    <property type="match status" value="1"/>
</dbReference>
<reference evidence="14" key="2">
    <citation type="journal article" date="2021" name="PeerJ">
        <title>Extensive microbial diversity within the chicken gut microbiome revealed by metagenomics and culture.</title>
        <authorList>
            <person name="Gilroy R."/>
            <person name="Ravi A."/>
            <person name="Getino M."/>
            <person name="Pursley I."/>
            <person name="Horton D.L."/>
            <person name="Alikhan N.F."/>
            <person name="Baker D."/>
            <person name="Gharbi K."/>
            <person name="Hall N."/>
            <person name="Watson M."/>
            <person name="Adriaenssens E.M."/>
            <person name="Foster-Nyarko E."/>
            <person name="Jarju S."/>
            <person name="Secka A."/>
            <person name="Antonio M."/>
            <person name="Oren A."/>
            <person name="Chaudhuri R.R."/>
            <person name="La Ragione R."/>
            <person name="Hildebrand F."/>
            <person name="Pallen M.J."/>
        </authorList>
    </citation>
    <scope>NUCLEOTIDE SEQUENCE</scope>
    <source>
        <strain evidence="14">21143</strain>
    </source>
</reference>
<keyword evidence="5" id="KW-0997">Cell inner membrane</keyword>
<organism evidence="14 15">
    <name type="scientific">Candidatus Caccoplasma intestinavium</name>
    <dbReference type="NCBI Taxonomy" id="2840716"/>
    <lineage>
        <taxon>Bacteria</taxon>
        <taxon>Pseudomonadati</taxon>
        <taxon>Bacteroidota</taxon>
        <taxon>Bacteroidia</taxon>
        <taxon>Bacteroidales</taxon>
        <taxon>Bacteroidaceae</taxon>
        <taxon>Bacteroidaceae incertae sedis</taxon>
        <taxon>Candidatus Caccoplasma</taxon>
    </lineage>
</organism>
<gene>
    <name evidence="14" type="ORF">IAD06_07990</name>
</gene>
<feature type="transmembrane region" description="Helical" evidence="13">
    <location>
        <begin position="397"/>
        <end position="420"/>
    </location>
</feature>
<feature type="transmembrane region" description="Helical" evidence="13">
    <location>
        <begin position="278"/>
        <end position="296"/>
    </location>
</feature>
<name>A0A9D1KE87_9BACT</name>
<keyword evidence="9 13" id="KW-1133">Transmembrane helix</keyword>
<evidence type="ECO:0000313" key="14">
    <source>
        <dbReference type="EMBL" id="HIT39956.1"/>
    </source>
</evidence>
<feature type="transmembrane region" description="Helical" evidence="13">
    <location>
        <begin position="73"/>
        <end position="94"/>
    </location>
</feature>
<feature type="transmembrane region" description="Helical" evidence="13">
    <location>
        <begin position="136"/>
        <end position="156"/>
    </location>
</feature>
<keyword evidence="8 12" id="KW-0630">Potassium</keyword>
<evidence type="ECO:0000256" key="12">
    <source>
        <dbReference type="PIRSR" id="PIRSR006247-1"/>
    </source>
</evidence>
<feature type="transmembrane region" description="Helical" evidence="13">
    <location>
        <begin position="330"/>
        <end position="352"/>
    </location>
</feature>
<keyword evidence="3" id="KW-0813">Transport</keyword>
<evidence type="ECO:0000256" key="11">
    <source>
        <dbReference type="ARBA" id="ARBA00023136"/>
    </source>
</evidence>
<feature type="transmembrane region" description="Helical" evidence="13">
    <location>
        <begin position="187"/>
        <end position="206"/>
    </location>
</feature>
<protein>
    <submittedName>
        <fullName evidence="14">TrkH family potassium uptake protein</fullName>
    </submittedName>
</protein>
<evidence type="ECO:0000256" key="3">
    <source>
        <dbReference type="ARBA" id="ARBA00022448"/>
    </source>
</evidence>
<evidence type="ECO:0000256" key="5">
    <source>
        <dbReference type="ARBA" id="ARBA00022519"/>
    </source>
</evidence>
<keyword evidence="4" id="KW-1003">Cell membrane</keyword>
<comment type="subcellular location">
    <subcellularLocation>
        <location evidence="1">Cell inner membrane</location>
        <topology evidence="1">Multi-pass membrane protein</topology>
    </subcellularLocation>
</comment>
<keyword evidence="6" id="KW-0633">Potassium transport</keyword>
<evidence type="ECO:0000256" key="6">
    <source>
        <dbReference type="ARBA" id="ARBA00022538"/>
    </source>
</evidence>
<dbReference type="EMBL" id="DVKT01000061">
    <property type="protein sequence ID" value="HIT39956.1"/>
    <property type="molecule type" value="Genomic_DNA"/>
</dbReference>
<sequence length="487" mass="53457">MAEINYRIILKIIGVLLWLEAASMLMPLGISIYYGENDTTAFLITIGIATVIGSILFFQYPNTERKTLGKRDGIMVVSLCWICFSLLGSLPFILSGAVDNMAEAFFETVSGVTGTGASIITDVEKLPHGILLWRSLIQWLGGLGIILLTLAILPLINSGGSMQLFNAETTGIMNDKLGPRIGQTAKLLWTTYLGLTIVLIILLKLGPMNLFDAVCHAFTTAATGGFSTKNDSIAYWNSAYTEYVITIFMLISGINYALVYRAIRGEIKKTFGNEEVKWYLTIVVLFTILIVIGLFFNGVYERLGLEATIRASLFQVSSIITSTGFISADYVSWGPFFCILICLLMFCGGCAGSTSGGAKVIRIVVLLKNTIYEFYRQVHPNTIVPVRINQQAISHEIITKILAFLFTYAIIVIIGALTLATMGLTIDEAFGCSLSCIGNIGTGLGRTLYSFAIIPDAGKWLLSFIMLIGRLEIFTILILFTSYFWKK</sequence>
<evidence type="ECO:0000313" key="15">
    <source>
        <dbReference type="Proteomes" id="UP000886722"/>
    </source>
</evidence>
<keyword evidence="12" id="KW-0479">Metal-binding</keyword>
<keyword evidence="10" id="KW-0406">Ion transport</keyword>
<accession>A0A9D1KE87</accession>
<feature type="transmembrane region" description="Helical" evidence="13">
    <location>
        <begin position="40"/>
        <end position="61"/>
    </location>
</feature>
<evidence type="ECO:0000256" key="10">
    <source>
        <dbReference type="ARBA" id="ARBA00023065"/>
    </source>
</evidence>
<dbReference type="PIRSF" id="PIRSF006247">
    <property type="entry name" value="TrkH"/>
    <property type="match status" value="1"/>
</dbReference>
<dbReference type="AlphaFoldDB" id="A0A9D1KE87"/>
<keyword evidence="7 13" id="KW-0812">Transmembrane</keyword>
<evidence type="ECO:0000256" key="8">
    <source>
        <dbReference type="ARBA" id="ARBA00022958"/>
    </source>
</evidence>
<evidence type="ECO:0000256" key="13">
    <source>
        <dbReference type="SAM" id="Phobius"/>
    </source>
</evidence>
<reference evidence="14" key="1">
    <citation type="submission" date="2020-10" db="EMBL/GenBank/DDBJ databases">
        <authorList>
            <person name="Gilroy R."/>
        </authorList>
    </citation>
    <scope>NUCLEOTIDE SEQUENCE</scope>
    <source>
        <strain evidence="14">21143</strain>
    </source>
</reference>
<evidence type="ECO:0000256" key="9">
    <source>
        <dbReference type="ARBA" id="ARBA00022989"/>
    </source>
</evidence>
<dbReference type="Proteomes" id="UP000886722">
    <property type="component" value="Unassembled WGS sequence"/>
</dbReference>
<proteinExistence type="inferred from homology"/>
<dbReference type="GO" id="GO:0015379">
    <property type="term" value="F:potassium:chloride symporter activity"/>
    <property type="evidence" value="ECO:0007669"/>
    <property type="project" value="InterPro"/>
</dbReference>
<dbReference type="GO" id="GO:0046872">
    <property type="term" value="F:metal ion binding"/>
    <property type="evidence" value="ECO:0007669"/>
    <property type="project" value="UniProtKB-KW"/>
</dbReference>
<feature type="transmembrane region" description="Helical" evidence="13">
    <location>
        <begin position="240"/>
        <end position="258"/>
    </location>
</feature>
<dbReference type="InterPro" id="IPR003445">
    <property type="entry name" value="Cat_transpt"/>
</dbReference>
<comment type="similarity">
    <text evidence="2">Belongs to the TrkH potassium transport family.</text>
</comment>
<comment type="caution">
    <text evidence="14">The sequence shown here is derived from an EMBL/GenBank/DDBJ whole genome shotgun (WGS) entry which is preliminary data.</text>
</comment>
<evidence type="ECO:0000256" key="2">
    <source>
        <dbReference type="ARBA" id="ARBA00009137"/>
    </source>
</evidence>
<evidence type="ECO:0000256" key="7">
    <source>
        <dbReference type="ARBA" id="ARBA00022692"/>
    </source>
</evidence>